<evidence type="ECO:0000256" key="7">
    <source>
        <dbReference type="ARBA" id="ARBA00023002"/>
    </source>
</evidence>
<dbReference type="CDD" id="cd21175">
    <property type="entry name" value="LPMO_AA9"/>
    <property type="match status" value="1"/>
</dbReference>
<evidence type="ECO:0000256" key="9">
    <source>
        <dbReference type="ARBA" id="ARBA00023033"/>
    </source>
</evidence>
<dbReference type="EC" id="1.14.99.56" evidence="15"/>
<comment type="similarity">
    <text evidence="13">Belongs to the polysaccharide monooxygenase AA9 family.</text>
</comment>
<evidence type="ECO:0000256" key="16">
    <source>
        <dbReference type="SAM" id="SignalP"/>
    </source>
</evidence>
<keyword evidence="7" id="KW-0560">Oxidoreductase</keyword>
<evidence type="ECO:0000256" key="15">
    <source>
        <dbReference type="ARBA" id="ARBA00047174"/>
    </source>
</evidence>
<keyword evidence="3" id="KW-0964">Secreted</keyword>
<evidence type="ECO:0000256" key="14">
    <source>
        <dbReference type="ARBA" id="ARBA00045077"/>
    </source>
</evidence>
<evidence type="ECO:0000256" key="8">
    <source>
        <dbReference type="ARBA" id="ARBA00023008"/>
    </source>
</evidence>
<dbReference type="GO" id="GO:0004497">
    <property type="term" value="F:monooxygenase activity"/>
    <property type="evidence" value="ECO:0007669"/>
    <property type="project" value="UniProtKB-KW"/>
</dbReference>
<evidence type="ECO:0000313" key="18">
    <source>
        <dbReference type="EMBL" id="TKX19733.1"/>
    </source>
</evidence>
<dbReference type="AlphaFoldDB" id="A0A4U7ANM5"/>
<evidence type="ECO:0000256" key="5">
    <source>
        <dbReference type="ARBA" id="ARBA00022729"/>
    </source>
</evidence>
<dbReference type="PANTHER" id="PTHR33353:SF10">
    <property type="entry name" value="ENDO-BETA-1,4-GLUCANASE D"/>
    <property type="match status" value="1"/>
</dbReference>
<dbReference type="InterPro" id="IPR049892">
    <property type="entry name" value="AA9"/>
</dbReference>
<evidence type="ECO:0000256" key="1">
    <source>
        <dbReference type="ARBA" id="ARBA00001973"/>
    </source>
</evidence>
<evidence type="ECO:0000256" key="2">
    <source>
        <dbReference type="ARBA" id="ARBA00004613"/>
    </source>
</evidence>
<reference evidence="18 19" key="1">
    <citation type="submission" date="2018-02" db="EMBL/GenBank/DDBJ databases">
        <title>Draft genome sequences of Elsinoe sp., causing black scab on jojoba.</title>
        <authorList>
            <person name="Stodart B."/>
            <person name="Jeffress S."/>
            <person name="Ash G."/>
            <person name="Arun Chinnappa K."/>
        </authorList>
    </citation>
    <scope>NUCLEOTIDE SEQUENCE [LARGE SCALE GENOMIC DNA]</scope>
    <source>
        <strain evidence="18 19">Hillstone_2</strain>
    </source>
</reference>
<evidence type="ECO:0000256" key="12">
    <source>
        <dbReference type="ARBA" id="ARBA00023326"/>
    </source>
</evidence>
<dbReference type="Pfam" id="PF03443">
    <property type="entry name" value="AA9"/>
    <property type="match status" value="1"/>
</dbReference>
<evidence type="ECO:0000256" key="10">
    <source>
        <dbReference type="ARBA" id="ARBA00023157"/>
    </source>
</evidence>
<proteinExistence type="inferred from homology"/>
<dbReference type="GO" id="GO:0046872">
    <property type="term" value="F:metal ion binding"/>
    <property type="evidence" value="ECO:0007669"/>
    <property type="project" value="UniProtKB-KW"/>
</dbReference>
<evidence type="ECO:0000256" key="4">
    <source>
        <dbReference type="ARBA" id="ARBA00022723"/>
    </source>
</evidence>
<comment type="cofactor">
    <cofactor evidence="1">
        <name>Cu(2+)</name>
        <dbReference type="ChEBI" id="CHEBI:29036"/>
    </cofactor>
</comment>
<keyword evidence="12" id="KW-0624">Polysaccharide degradation</keyword>
<keyword evidence="9" id="KW-0503">Monooxygenase</keyword>
<dbReference type="EMBL" id="PTQR01000106">
    <property type="protein sequence ID" value="TKX19733.1"/>
    <property type="molecule type" value="Genomic_DNA"/>
</dbReference>
<accession>A0A4U7ANM5</accession>
<keyword evidence="11" id="KW-0119">Carbohydrate metabolism</keyword>
<dbReference type="PANTHER" id="PTHR33353">
    <property type="entry name" value="PUTATIVE (AFU_ORTHOLOGUE AFUA_1G12560)-RELATED"/>
    <property type="match status" value="1"/>
</dbReference>
<keyword evidence="10" id="KW-1015">Disulfide bond</keyword>
<dbReference type="InterPro" id="IPR005103">
    <property type="entry name" value="AA9_LPMO"/>
</dbReference>
<keyword evidence="5 16" id="KW-0732">Signal</keyword>
<evidence type="ECO:0000256" key="6">
    <source>
        <dbReference type="ARBA" id="ARBA00023001"/>
    </source>
</evidence>
<dbReference type="GO" id="GO:0005576">
    <property type="term" value="C:extracellular region"/>
    <property type="evidence" value="ECO:0007669"/>
    <property type="project" value="UniProtKB-SubCell"/>
</dbReference>
<evidence type="ECO:0000259" key="17">
    <source>
        <dbReference type="Pfam" id="PF03443"/>
    </source>
</evidence>
<evidence type="ECO:0000313" key="19">
    <source>
        <dbReference type="Proteomes" id="UP000308133"/>
    </source>
</evidence>
<comment type="caution">
    <text evidence="18">The sequence shown here is derived from an EMBL/GenBank/DDBJ whole genome shotgun (WGS) entry which is preliminary data.</text>
</comment>
<feature type="chain" id="PRO_5020406049" description="lytic cellulose monooxygenase (C4-dehydrogenating)" evidence="16">
    <location>
        <begin position="17"/>
        <end position="226"/>
    </location>
</feature>
<evidence type="ECO:0000256" key="11">
    <source>
        <dbReference type="ARBA" id="ARBA00023277"/>
    </source>
</evidence>
<keyword evidence="4" id="KW-0479">Metal-binding</keyword>
<evidence type="ECO:0000256" key="3">
    <source>
        <dbReference type="ARBA" id="ARBA00022525"/>
    </source>
</evidence>
<organism evidence="18 19">
    <name type="scientific">Elsinoe australis</name>
    <dbReference type="NCBI Taxonomy" id="40998"/>
    <lineage>
        <taxon>Eukaryota</taxon>
        <taxon>Fungi</taxon>
        <taxon>Dikarya</taxon>
        <taxon>Ascomycota</taxon>
        <taxon>Pezizomycotina</taxon>
        <taxon>Dothideomycetes</taxon>
        <taxon>Dothideomycetidae</taxon>
        <taxon>Myriangiales</taxon>
        <taxon>Elsinoaceae</taxon>
        <taxon>Elsinoe</taxon>
    </lineage>
</organism>
<keyword evidence="6" id="KW-0136">Cellulose degradation</keyword>
<evidence type="ECO:0000256" key="13">
    <source>
        <dbReference type="ARBA" id="ARBA00044502"/>
    </source>
</evidence>
<feature type="signal peptide" evidence="16">
    <location>
        <begin position="1"/>
        <end position="16"/>
    </location>
</feature>
<feature type="domain" description="Auxiliary Activity family 9 catalytic" evidence="17">
    <location>
        <begin position="17"/>
        <end position="210"/>
    </location>
</feature>
<dbReference type="Gene3D" id="2.70.50.70">
    <property type="match status" value="1"/>
</dbReference>
<dbReference type="Proteomes" id="UP000308133">
    <property type="component" value="Unassembled WGS sequence"/>
</dbReference>
<gene>
    <name evidence="18" type="ORF">C1H76_7931</name>
</gene>
<sequence length="226" mass="24322">MKSFALLSLLTTVVSGHYWFDKTLYAGKTSASWQYIRPTDNDGSKCWSCGMLDAKDPRLSCYQTAVKAAPEVLSVTAGQPISFIPGNNMGHTGPLLWFMAKVPQGQDVKTWDPTGKDVWFKIQQSGSKAGSTYPDFDAGFNQVNTTIPRQVPSGDYLLRFEHIALHAGDPQFYVGCAQISVTGGGNGAPAPLAALPGVYTQGEPSLNLSLIKGPYVYPAPAVWNGN</sequence>
<keyword evidence="8" id="KW-0186">Copper</keyword>
<protein>
    <recommendedName>
        <fullName evidence="15">lytic cellulose monooxygenase (C4-dehydrogenating)</fullName>
        <ecNumber evidence="15">1.14.99.56</ecNumber>
    </recommendedName>
</protein>
<comment type="catalytic activity">
    <reaction evidence="14">
        <text>[(1-&gt;4)-beta-D-glucosyl]n+m + reduced acceptor + O2 = 4-dehydro-beta-D-glucosyl-[(1-&gt;4)-beta-D-glucosyl]n-1 + [(1-&gt;4)-beta-D-glucosyl]m + acceptor + H2O.</text>
        <dbReference type="EC" id="1.14.99.56"/>
    </reaction>
</comment>
<comment type="subcellular location">
    <subcellularLocation>
        <location evidence="2">Secreted</location>
    </subcellularLocation>
</comment>
<dbReference type="GO" id="GO:0030245">
    <property type="term" value="P:cellulose catabolic process"/>
    <property type="evidence" value="ECO:0007669"/>
    <property type="project" value="UniProtKB-KW"/>
</dbReference>
<name>A0A4U7ANM5_9PEZI</name>